<dbReference type="InterPro" id="IPR015050">
    <property type="entry name" value="BofC_C"/>
</dbReference>
<dbReference type="Gene3D" id="3.30.70.1740">
    <property type="entry name" value="Bypass-of-forespore C, C-terminal domain"/>
    <property type="match status" value="1"/>
</dbReference>
<dbReference type="STRING" id="520764.AN618_06170"/>
<keyword evidence="1" id="KW-0812">Transmembrane</keyword>
<proteinExistence type="predicted"/>
<accession>A0A140LCF0</accession>
<evidence type="ECO:0000313" key="4">
    <source>
        <dbReference type="Proteomes" id="UP000070427"/>
    </source>
</evidence>
<dbReference type="OrthoDB" id="2082016at2"/>
<dbReference type="Proteomes" id="UP000070427">
    <property type="component" value="Unassembled WGS sequence"/>
</dbReference>
<dbReference type="EMBL" id="LOED01000004">
    <property type="protein sequence ID" value="KXG78225.1"/>
    <property type="molecule type" value="Genomic_DNA"/>
</dbReference>
<dbReference type="AlphaFoldDB" id="A0A140LCF0"/>
<dbReference type="RefSeq" id="WP_066351939.1">
    <property type="nucleotide sequence ID" value="NZ_LOED01000004.1"/>
</dbReference>
<evidence type="ECO:0000313" key="3">
    <source>
        <dbReference type="EMBL" id="KXG78225.1"/>
    </source>
</evidence>
<keyword evidence="1" id="KW-1133">Transmembrane helix</keyword>
<organism evidence="3 4">
    <name type="scientific">Fervidicola ferrireducens</name>
    <dbReference type="NCBI Taxonomy" id="520764"/>
    <lineage>
        <taxon>Bacteria</taxon>
        <taxon>Bacillati</taxon>
        <taxon>Bacillota</taxon>
        <taxon>Clostridia</taxon>
        <taxon>Thermosediminibacterales</taxon>
        <taxon>Thermosediminibacteraceae</taxon>
        <taxon>Fervidicola</taxon>
    </lineage>
</organism>
<name>A0A140LCF0_9FIRM</name>
<dbReference type="InParanoid" id="A0A140LCF0"/>
<dbReference type="InterPro" id="IPR038117">
    <property type="entry name" value="BofC_C_sf"/>
</dbReference>
<sequence>MPKKIVIFIFMVALLISAGFFFGYYSAMFESKKPDDRSLKNAETIQLPEETLKPGARIIFITRYKECGHEKRSEMLVDEKYVGYTKSRLQEEFKEWKIESFSNNRVILTKLIDGICEEHYYIGLYEGYVALFQGKPGKDSKLLELTDIKAGILKEEDRKLLERGIVINSKDEFLKIREGLTH</sequence>
<keyword evidence="1" id="KW-0472">Membrane</keyword>
<dbReference type="Pfam" id="PF08955">
    <property type="entry name" value="BofC_C"/>
    <property type="match status" value="1"/>
</dbReference>
<evidence type="ECO:0000256" key="1">
    <source>
        <dbReference type="SAM" id="Phobius"/>
    </source>
</evidence>
<evidence type="ECO:0000259" key="2">
    <source>
        <dbReference type="Pfam" id="PF08955"/>
    </source>
</evidence>
<feature type="domain" description="Bypass of forespore C C-terminal" evidence="2">
    <location>
        <begin position="116"/>
        <end position="179"/>
    </location>
</feature>
<protein>
    <recommendedName>
        <fullName evidence="2">Bypass of forespore C C-terminal domain-containing protein</fullName>
    </recommendedName>
</protein>
<reference evidence="3 4" key="1">
    <citation type="submission" date="2015-12" db="EMBL/GenBank/DDBJ databases">
        <title>Draft genome sequnece of Fervidicola ferrireducens strain Y170.</title>
        <authorList>
            <person name="Patel B.K."/>
        </authorList>
    </citation>
    <scope>NUCLEOTIDE SEQUENCE [LARGE SCALE GENOMIC DNA]</scope>
    <source>
        <strain evidence="3 4">Y170</strain>
    </source>
</reference>
<feature type="transmembrane region" description="Helical" evidence="1">
    <location>
        <begin position="6"/>
        <end position="27"/>
    </location>
</feature>
<gene>
    <name evidence="3" type="ORF">AN618_06170</name>
</gene>
<comment type="caution">
    <text evidence="3">The sequence shown here is derived from an EMBL/GenBank/DDBJ whole genome shotgun (WGS) entry which is preliminary data.</text>
</comment>
<keyword evidence="4" id="KW-1185">Reference proteome</keyword>